<comment type="caution">
    <text evidence="2">The sequence shown here is derived from an EMBL/GenBank/DDBJ whole genome shotgun (WGS) entry which is preliminary data.</text>
</comment>
<dbReference type="InterPro" id="IPR011009">
    <property type="entry name" value="Kinase-like_dom_sf"/>
</dbReference>
<name>A0A0W1A101_9GAMM</name>
<dbReference type="PATRIC" id="fig|66969.6.peg.3199"/>
<dbReference type="OrthoDB" id="2352890at2"/>
<dbReference type="InterPro" id="IPR002575">
    <property type="entry name" value="Aminoglycoside_PTrfase"/>
</dbReference>
<evidence type="ECO:0000313" key="3">
    <source>
        <dbReference type="Proteomes" id="UP000054729"/>
    </source>
</evidence>
<accession>A0A0W1A101</accession>
<dbReference type="Pfam" id="PF01636">
    <property type="entry name" value="APH"/>
    <property type="match status" value="1"/>
</dbReference>
<protein>
    <submittedName>
        <fullName evidence="2">Putative aminoglycoside phosphotransferase</fullName>
    </submittedName>
</protein>
<dbReference type="Proteomes" id="UP000054729">
    <property type="component" value="Unassembled WGS sequence"/>
</dbReference>
<organism evidence="2 3">
    <name type="scientific">Legionella waltersii</name>
    <dbReference type="NCBI Taxonomy" id="66969"/>
    <lineage>
        <taxon>Bacteria</taxon>
        <taxon>Pseudomonadati</taxon>
        <taxon>Pseudomonadota</taxon>
        <taxon>Gammaproteobacteria</taxon>
        <taxon>Legionellales</taxon>
        <taxon>Legionellaceae</taxon>
        <taxon>Legionella</taxon>
    </lineage>
</organism>
<dbReference type="STRING" id="66969.Lwal_2946"/>
<dbReference type="AlphaFoldDB" id="A0A0W1A101"/>
<gene>
    <name evidence="2" type="ORF">Lwal_2946</name>
</gene>
<dbReference type="Gene3D" id="3.90.1200.10">
    <property type="match status" value="1"/>
</dbReference>
<dbReference type="EMBL" id="LNZB01000060">
    <property type="protein sequence ID" value="KTD74905.1"/>
    <property type="molecule type" value="Genomic_DNA"/>
</dbReference>
<dbReference type="SUPFAM" id="SSF56112">
    <property type="entry name" value="Protein kinase-like (PK-like)"/>
    <property type="match status" value="1"/>
</dbReference>
<keyword evidence="2" id="KW-0808">Transferase</keyword>
<proteinExistence type="predicted"/>
<dbReference type="GO" id="GO:0016740">
    <property type="term" value="F:transferase activity"/>
    <property type="evidence" value="ECO:0007669"/>
    <property type="project" value="UniProtKB-KW"/>
</dbReference>
<evidence type="ECO:0000313" key="2">
    <source>
        <dbReference type="EMBL" id="KTD74905.1"/>
    </source>
</evidence>
<reference evidence="2 3" key="1">
    <citation type="submission" date="2015-11" db="EMBL/GenBank/DDBJ databases">
        <title>Genomic analysis of 38 Legionella species identifies large and diverse effector repertoires.</title>
        <authorList>
            <person name="Burstein D."/>
            <person name="Amaro F."/>
            <person name="Zusman T."/>
            <person name="Lifshitz Z."/>
            <person name="Cohen O."/>
            <person name="Gilbert J.A."/>
            <person name="Pupko T."/>
            <person name="Shuman H.A."/>
            <person name="Segal G."/>
        </authorList>
    </citation>
    <scope>NUCLEOTIDE SEQUENCE [LARGE SCALE GENOMIC DNA]</scope>
    <source>
        <strain evidence="2 3">ATCC 51914</strain>
    </source>
</reference>
<dbReference type="RefSeq" id="WP_058481556.1">
    <property type="nucleotide sequence ID" value="NZ_CAAAIQ010000010.1"/>
</dbReference>
<evidence type="ECO:0000259" key="1">
    <source>
        <dbReference type="Pfam" id="PF01636"/>
    </source>
</evidence>
<feature type="domain" description="Aminoglycoside phosphotransferase" evidence="1">
    <location>
        <begin position="92"/>
        <end position="247"/>
    </location>
</feature>
<sequence length="327" mass="37588">MKNYQIESICSYFKLGMPIKPPKRIYGGLLHIMWRIETDKNIYAVKQLSRDINLSDNHIIENYNLTEHIASQFTQKGIAAVCAMEQAGRYLFIIDDVGFLVYPWVVAKAQHKDTVSESQALQIAVILARLHEINLQVPEILEPEYDIHTNDNLIALTQRTEEYRSSFSMLLNKHLADLLSANTAYHQAVPVLKKHSVVSHGDLDQKNVLWDRANNPILIDWESARKLNPTYEIVNGSLDWSGITTEFNHQLFNKMIQAYKNAGGIINKSDFEASFYGVLGNWINWFAYNIKRSCNRLDTEQRVMGIEQVTQVIPTILRINELIKKLV</sequence>
<keyword evidence="3" id="KW-1185">Reference proteome</keyword>